<dbReference type="GeneTree" id="ENSGT00390000016052"/>
<dbReference type="PROSITE" id="PS51257">
    <property type="entry name" value="PROKAR_LIPOPROTEIN"/>
    <property type="match status" value="1"/>
</dbReference>
<sequence>MSRVLIVGAGLTGSLCACLLRRELQNKVQIVVWDKARGSGGRMSTSRPPNPSSHSADLGAQYITATPAYAQSHHSFYSELLSSGVLQPFHGLIEGLRQKDDSKNYMTPLGMCSVVKHFLSESGAELFFEHHVTGLYRRGASWEVQRKAGSSETFDAVVLTMPVPQILQLQGDVGQLLSVQQRQQLDGVVYSSRFAVALFFPPDIVFSFPWVARYVTDNPCVCYVAVDSRKRNTGQSAHLCPGLGPSLVVHTSVPFGLEHLERDKEDIQPIILQELHKLLPDLPQPISIKCQKWRYSQVLTSVPDCPGQMTILDRPLLVCGGDAFSHSNFDGCVESALSVLSVLKASL</sequence>
<keyword evidence="2" id="KW-0274">FAD</keyword>
<evidence type="ECO:0000259" key="5">
    <source>
        <dbReference type="Pfam" id="PF01593"/>
    </source>
</evidence>
<feature type="compositionally biased region" description="Polar residues" evidence="3">
    <location>
        <begin position="42"/>
        <end position="55"/>
    </location>
</feature>
<dbReference type="InParanoid" id="A0A4W6EUU0"/>
<gene>
    <name evidence="6" type="primary">RNLS</name>
</gene>
<dbReference type="GO" id="GO:0005576">
    <property type="term" value="C:extracellular region"/>
    <property type="evidence" value="ECO:0007669"/>
    <property type="project" value="TreeGrafter"/>
</dbReference>
<feature type="region of interest" description="Disordered" evidence="3">
    <location>
        <begin position="38"/>
        <end position="57"/>
    </location>
</feature>
<dbReference type="Ensembl" id="ENSLCAT00010043166.1">
    <property type="protein sequence ID" value="ENSLCAP00010042120.1"/>
    <property type="gene ID" value="ENSLCAG00010019691.1"/>
</dbReference>
<evidence type="ECO:0000256" key="1">
    <source>
        <dbReference type="ARBA" id="ARBA00022630"/>
    </source>
</evidence>
<feature type="signal peptide" evidence="4">
    <location>
        <begin position="1"/>
        <end position="16"/>
    </location>
</feature>
<reference evidence="7" key="1">
    <citation type="submission" date="2015-09" db="EMBL/GenBank/DDBJ databases">
        <authorList>
            <person name="Sai Rama Sridatta P."/>
        </authorList>
    </citation>
    <scope>NUCLEOTIDE SEQUENCE [LARGE SCALE GENOMIC DNA]</scope>
</reference>
<keyword evidence="1" id="KW-0285">Flavoprotein</keyword>
<protein>
    <submittedName>
        <fullName evidence="6">Renalase, FAD-dependent amine oxidase</fullName>
    </submittedName>
</protein>
<feature type="domain" description="Amine oxidase" evidence="5">
    <location>
        <begin position="98"/>
        <end position="338"/>
    </location>
</feature>
<feature type="chain" id="PRO_5021337492" evidence="4">
    <location>
        <begin position="17"/>
        <end position="347"/>
    </location>
</feature>
<evidence type="ECO:0000256" key="4">
    <source>
        <dbReference type="SAM" id="SignalP"/>
    </source>
</evidence>
<dbReference type="InterPro" id="IPR040174">
    <property type="entry name" value="RNLS"/>
</dbReference>
<dbReference type="InterPro" id="IPR002937">
    <property type="entry name" value="Amino_oxidase"/>
</dbReference>
<dbReference type="Gene3D" id="3.50.50.60">
    <property type="entry name" value="FAD/NAD(P)-binding domain"/>
    <property type="match status" value="1"/>
</dbReference>
<dbReference type="SUPFAM" id="SSF51905">
    <property type="entry name" value="FAD/NAD(P)-binding domain"/>
    <property type="match status" value="1"/>
</dbReference>
<evidence type="ECO:0000256" key="2">
    <source>
        <dbReference type="ARBA" id="ARBA00022827"/>
    </source>
</evidence>
<proteinExistence type="predicted"/>
<dbReference type="PANTHER" id="PTHR23357">
    <property type="entry name" value="RENALASE"/>
    <property type="match status" value="1"/>
</dbReference>
<keyword evidence="4" id="KW-0732">Signal</keyword>
<dbReference type="AlphaFoldDB" id="A0A4W6EUU0"/>
<dbReference type="Gene3D" id="3.90.660.10">
    <property type="match status" value="1"/>
</dbReference>
<dbReference type="PANTHER" id="PTHR23357:SF1">
    <property type="entry name" value="RENALASE"/>
    <property type="match status" value="1"/>
</dbReference>
<dbReference type="InterPro" id="IPR036188">
    <property type="entry name" value="FAD/NAD-bd_sf"/>
</dbReference>
<accession>A0A4W6EUU0</accession>
<organism evidence="6 7">
    <name type="scientific">Lates calcarifer</name>
    <name type="common">Barramundi</name>
    <name type="synonym">Holocentrus calcarifer</name>
    <dbReference type="NCBI Taxonomy" id="8187"/>
    <lineage>
        <taxon>Eukaryota</taxon>
        <taxon>Metazoa</taxon>
        <taxon>Chordata</taxon>
        <taxon>Craniata</taxon>
        <taxon>Vertebrata</taxon>
        <taxon>Euteleostomi</taxon>
        <taxon>Actinopterygii</taxon>
        <taxon>Neopterygii</taxon>
        <taxon>Teleostei</taxon>
        <taxon>Neoteleostei</taxon>
        <taxon>Acanthomorphata</taxon>
        <taxon>Carangaria</taxon>
        <taxon>Carangaria incertae sedis</taxon>
        <taxon>Centropomidae</taxon>
        <taxon>Lates</taxon>
    </lineage>
</organism>
<dbReference type="Proteomes" id="UP000314980">
    <property type="component" value="Unassembled WGS sequence"/>
</dbReference>
<keyword evidence="7" id="KW-1185">Reference proteome</keyword>
<dbReference type="Pfam" id="PF13450">
    <property type="entry name" value="NAD_binding_8"/>
    <property type="match status" value="1"/>
</dbReference>
<evidence type="ECO:0000313" key="7">
    <source>
        <dbReference type="Proteomes" id="UP000314980"/>
    </source>
</evidence>
<reference evidence="6" key="3">
    <citation type="submission" date="2025-09" db="UniProtKB">
        <authorList>
            <consortium name="Ensembl"/>
        </authorList>
    </citation>
    <scope>IDENTIFICATION</scope>
</reference>
<dbReference type="GO" id="GO:0016651">
    <property type="term" value="F:oxidoreductase activity, acting on NAD(P)H"/>
    <property type="evidence" value="ECO:0007669"/>
    <property type="project" value="InterPro"/>
</dbReference>
<evidence type="ECO:0000256" key="3">
    <source>
        <dbReference type="SAM" id="MobiDB-lite"/>
    </source>
</evidence>
<dbReference type="STRING" id="8187.ENSLCAP00010042120"/>
<reference evidence="6" key="2">
    <citation type="submission" date="2025-08" db="UniProtKB">
        <authorList>
            <consortium name="Ensembl"/>
        </authorList>
    </citation>
    <scope>IDENTIFICATION</scope>
</reference>
<name>A0A4W6EUU0_LATCA</name>
<dbReference type="Pfam" id="PF01593">
    <property type="entry name" value="Amino_oxidase"/>
    <property type="match status" value="1"/>
</dbReference>
<evidence type="ECO:0000313" key="6">
    <source>
        <dbReference type="Ensembl" id="ENSLCAP00010042120.1"/>
    </source>
</evidence>